<comment type="caution">
    <text evidence="3">The sequence shown here is derived from an EMBL/GenBank/DDBJ whole genome shotgun (WGS) entry which is preliminary data.</text>
</comment>
<dbReference type="PANTHER" id="PTHR33064:SF36">
    <property type="entry name" value="CCHC-TYPE DOMAIN-CONTAINING PROTEIN"/>
    <property type="match status" value="1"/>
</dbReference>
<proteinExistence type="predicted"/>
<dbReference type="InterPro" id="IPR000477">
    <property type="entry name" value="RT_dom"/>
</dbReference>
<dbReference type="PROSITE" id="PS50878">
    <property type="entry name" value="RT_POL"/>
    <property type="match status" value="1"/>
</dbReference>
<dbReference type="PANTHER" id="PTHR33064">
    <property type="entry name" value="POL PROTEIN"/>
    <property type="match status" value="1"/>
</dbReference>
<evidence type="ECO:0000313" key="3">
    <source>
        <dbReference type="EMBL" id="KAK4806338.1"/>
    </source>
</evidence>
<feature type="compositionally biased region" description="Basic and acidic residues" evidence="1">
    <location>
        <begin position="16"/>
        <end position="37"/>
    </location>
</feature>
<feature type="region of interest" description="Disordered" evidence="1">
    <location>
        <begin position="1"/>
        <end position="109"/>
    </location>
</feature>
<feature type="compositionally biased region" description="Gly residues" evidence="1">
    <location>
        <begin position="1"/>
        <end position="12"/>
    </location>
</feature>
<dbReference type="AlphaFoldDB" id="A0AAN7MAH5"/>
<dbReference type="Pfam" id="PF00078">
    <property type="entry name" value="RVT_1"/>
    <property type="match status" value="1"/>
</dbReference>
<name>A0AAN7MAH5_MYCAM</name>
<organism evidence="3 4">
    <name type="scientific">Mycteria americana</name>
    <name type="common">Wood stork</name>
    <dbReference type="NCBI Taxonomy" id="33587"/>
    <lineage>
        <taxon>Eukaryota</taxon>
        <taxon>Metazoa</taxon>
        <taxon>Chordata</taxon>
        <taxon>Craniata</taxon>
        <taxon>Vertebrata</taxon>
        <taxon>Euteleostomi</taxon>
        <taxon>Archelosauria</taxon>
        <taxon>Archosauria</taxon>
        <taxon>Dinosauria</taxon>
        <taxon>Saurischia</taxon>
        <taxon>Theropoda</taxon>
        <taxon>Coelurosauria</taxon>
        <taxon>Aves</taxon>
        <taxon>Neognathae</taxon>
        <taxon>Neoaves</taxon>
        <taxon>Aequornithes</taxon>
        <taxon>Ciconiiformes</taxon>
        <taxon>Ciconiidae</taxon>
        <taxon>Mycteria</taxon>
    </lineage>
</organism>
<dbReference type="Gene3D" id="3.10.10.10">
    <property type="entry name" value="HIV Type 1 Reverse Transcriptase, subunit A, domain 1"/>
    <property type="match status" value="1"/>
</dbReference>
<dbReference type="InterPro" id="IPR051320">
    <property type="entry name" value="Viral_Replic_Matur_Polypro"/>
</dbReference>
<dbReference type="InterPro" id="IPR043502">
    <property type="entry name" value="DNA/RNA_pol_sf"/>
</dbReference>
<gene>
    <name evidence="3" type="ORF">QYF61_017207</name>
</gene>
<sequence length="284" mass="32409">MRQGEARGGGRGGGKRVKEEARRGVRAKGEGDKRRQEEEEEARGGNRRRRRQDEARGGHSRTPEVKEEEATRHNRKRRRRRQQDARGGNRREQEATGGGANRWTQQDTGETAWKAQICLLTKEDPNEEMNVPEELLNAGTPLVWASKTPRRAINVTPAREGLEPIKSSSLEHGLLRECQSEFNTPILPVKKPHSSESRLVQDLGEIKQGHDIYFTVLDLKDAFFCIPVDEQSQTIFTFEWENPTTGRKTQLCWTVLPQGFKNSPTLFGKVLAKELELYKIIMML</sequence>
<evidence type="ECO:0000313" key="4">
    <source>
        <dbReference type="Proteomes" id="UP001333110"/>
    </source>
</evidence>
<feature type="compositionally biased region" description="Basic and acidic residues" evidence="1">
    <location>
        <begin position="51"/>
        <end position="72"/>
    </location>
</feature>
<dbReference type="SUPFAM" id="SSF56672">
    <property type="entry name" value="DNA/RNA polymerases"/>
    <property type="match status" value="1"/>
</dbReference>
<reference evidence="3 4" key="1">
    <citation type="journal article" date="2023" name="J. Hered.">
        <title>Chromosome-level genome of the wood stork (Mycteria americana) provides insight into avian chromosome evolution.</title>
        <authorList>
            <person name="Flamio R. Jr."/>
            <person name="Ramstad K.M."/>
        </authorList>
    </citation>
    <scope>NUCLEOTIDE SEQUENCE [LARGE SCALE GENOMIC DNA]</scope>
    <source>
        <strain evidence="3">JAX WOST 10</strain>
    </source>
</reference>
<evidence type="ECO:0000259" key="2">
    <source>
        <dbReference type="PROSITE" id="PS50878"/>
    </source>
</evidence>
<dbReference type="EMBL" id="JAUNZN010000043">
    <property type="protein sequence ID" value="KAK4806338.1"/>
    <property type="molecule type" value="Genomic_DNA"/>
</dbReference>
<feature type="compositionally biased region" description="Basic and acidic residues" evidence="1">
    <location>
        <begin position="82"/>
        <end position="94"/>
    </location>
</feature>
<protein>
    <recommendedName>
        <fullName evidence="2">Reverse transcriptase domain-containing protein</fullName>
    </recommendedName>
</protein>
<feature type="domain" description="Reverse transcriptase" evidence="2">
    <location>
        <begin position="101"/>
        <end position="284"/>
    </location>
</feature>
<evidence type="ECO:0000256" key="1">
    <source>
        <dbReference type="SAM" id="MobiDB-lite"/>
    </source>
</evidence>
<keyword evidence="4" id="KW-1185">Reference proteome</keyword>
<accession>A0AAN7MAH5</accession>
<dbReference type="Proteomes" id="UP001333110">
    <property type="component" value="Unassembled WGS sequence"/>
</dbReference>